<dbReference type="PRINTS" id="PR00313">
    <property type="entry name" value="CABNDNGRPT"/>
</dbReference>
<reference evidence="5 6" key="1">
    <citation type="submission" date="2018-04" db="EMBL/GenBank/DDBJ databases">
        <title>The genome sequence of Caulobacter sp. 744.</title>
        <authorList>
            <person name="Gao J."/>
            <person name="Sun J."/>
        </authorList>
    </citation>
    <scope>NUCLEOTIDE SEQUENCE [LARGE SCALE GENOMIC DNA]</scope>
    <source>
        <strain evidence="5 6">774</strain>
    </source>
</reference>
<dbReference type="InterPro" id="IPR049826">
    <property type="entry name" value="Ig-like_ice"/>
</dbReference>
<dbReference type="GO" id="GO:0005509">
    <property type="term" value="F:calcium ion binding"/>
    <property type="evidence" value="ECO:0007669"/>
    <property type="project" value="InterPro"/>
</dbReference>
<name>A0A2T9JEQ6_9CAUL</name>
<dbReference type="NCBIfam" id="TIGR03661">
    <property type="entry name" value="T1SS_VCA0849"/>
    <property type="match status" value="1"/>
</dbReference>
<evidence type="ECO:0000256" key="1">
    <source>
        <dbReference type="ARBA" id="ARBA00004613"/>
    </source>
</evidence>
<comment type="caution">
    <text evidence="5">The sequence shown here is derived from an EMBL/GenBank/DDBJ whole genome shotgun (WGS) entry which is preliminary data.</text>
</comment>
<dbReference type="Proteomes" id="UP000245073">
    <property type="component" value="Unassembled WGS sequence"/>
</dbReference>
<dbReference type="InterPro" id="IPR011049">
    <property type="entry name" value="Serralysin-like_metalloprot_C"/>
</dbReference>
<dbReference type="InterPro" id="IPR050557">
    <property type="entry name" value="RTX_toxin/Mannuronan_C5-epim"/>
</dbReference>
<dbReference type="NCBIfam" id="NF012196">
    <property type="entry name" value="Ig_like_ice"/>
    <property type="match status" value="3"/>
</dbReference>
<dbReference type="InterPro" id="IPR013783">
    <property type="entry name" value="Ig-like_fold"/>
</dbReference>
<dbReference type="InterPro" id="IPR018511">
    <property type="entry name" value="Hemolysin-typ_Ca-bd_CS"/>
</dbReference>
<proteinExistence type="predicted"/>
<evidence type="ECO:0000313" key="6">
    <source>
        <dbReference type="Proteomes" id="UP000245073"/>
    </source>
</evidence>
<sequence>MGGAVVVDGSSVPITVVVAADGTWSIPATRVPGGLDGFTGQVRATDVAGNVAATNVGPVDGSVSLTLSVDPVTADNVLNGAEAALAAVSISGVAIGEFTPGDVVRVELSTGQFTTTTLAANGSWSVTFPGGQLAGATSVTVSASVEDSVGNTVTISDVQTYTVDLATPAPIITSANGAGISGSAEAGALITLRGPGGQPLGSAVADGAGVWTIAAEDISGNLNGLSGSLQAVDEAGNVAVTPLPTVDGVLSLAVTVDPVTADNIVNLAESGLAAVAVTGSVTGEFLAGDTVVVTLANGQQQTTTLDAGGGWAATFAGADLAASQGLSVAVTSTDTAGNTATVTVQQGFDVDAAPPTPPAVTSAGALGLAGTGEIGATVQLQNPLGLPVVGASGQPIAALVAADGTWIIPASAFAGGVPPGFTGQVVAFDPAGNASTATTVPPIDLTPPSSATTSVTIGPIAGDDTVNLVESQATVTVTGIVTGEFRTGDTVAVTVGATTVNTTVAADGAFSVDVPGSAFVAGGQVLAAVQASDAAGNVGVITGVRAFAADIAGPGGPAGSEAPGLTIAAAVDGLIAPSELAGGVSATVSLTPSAIAGDTVVLTLAGSGAPLTFSVTLGAADITAGSVTLPVGSALVDGAYTASAVILDASGNASAPSTGLAFVVDAVPIGLGNASASLAEAALGVASTGTLAIVGATGTVSVALQAPVGTFTSHGQAITWAIDGGGALVGSAGGREVVRVAVDAAGAYSVTLLDALDHPAAGADALQLPIGVTVTDGDGSSAGTLLVSVTDGAPVLAAPVVLAPTQPSVIVGSLVETPSADGEQLTSVTIDGRIFTYNAASGTLAVSGSGSTIVSYGVAGGQLTATTVRGETVTVDFATGDYRIDVTGVGSRVATQASPTVALGGGQGLLGLIDADVLGLIQLDEQQFFTASDVNSDISEVVVRYSAAVGLGLKTFSYSAALAAELGLTVTQANTFLLPGSSQLTIRSTTGGAVDNMKLNEFLGSITISGGLSGLLDLNVAQTLSIQARDLGGRVTVDSESTLADLGVLAGLLGSSPPSQILNGTAGADTITASDAGTGTALDNRIYGYGGDDTLNAGLGNDLLRGGAGNDTLNGGAGNDVLIGGSGNDTLTGGVGQDVFRWEAGDQGVSGVAADVIRDFSTASLTLGGDVLDLSSLLQGEGRIGVNPGNLANYIHFQQTAGGTLIQISTSGGFVGGFGSATSGTANQTILLQNVDLTTGFSSDQAILADLLARGKLVVDSSTVDGSTASPILVIGGSVVDGDGDTASTSLSVNGSGVQPTPPLAGNVAPVVELQAQNVLGLLGLGALGLNLNNQDLLAADANGNLSRVEVEYAPLVAVNLSPLMFGFDATLAASYGLQVQVTHSSGLLGIVAPAARISITALDGGVLDNVEINRFLETVHLTDTSGGLLSSSLLSVNLLNAMTITAHDAQGLSSSAALGSVLNVNLLNSLDGPDPVSLTAFSADDQVAVGGAQWGEGELVSLPDALIDTDTTGAPGITPALLDRFVEDRSALVIDFGEDDALAAPPTTSGDFGGVEAHTSYGPHPPGYIPEEHLAVSPL</sequence>
<evidence type="ECO:0000256" key="3">
    <source>
        <dbReference type="SAM" id="MobiDB-lite"/>
    </source>
</evidence>
<keyword evidence="2" id="KW-0964">Secreted</keyword>
<gene>
    <name evidence="5" type="ORF">DDF67_24445</name>
</gene>
<feature type="domain" description="Bacterial Ig" evidence="4">
    <location>
        <begin position="169"/>
        <end position="239"/>
    </location>
</feature>
<organism evidence="5 6">
    <name type="scientific">Caulobacter endophyticus</name>
    <dbReference type="NCBI Taxonomy" id="2172652"/>
    <lineage>
        <taxon>Bacteria</taxon>
        <taxon>Pseudomonadati</taxon>
        <taxon>Pseudomonadota</taxon>
        <taxon>Alphaproteobacteria</taxon>
        <taxon>Caulobacterales</taxon>
        <taxon>Caulobacteraceae</taxon>
        <taxon>Caulobacter</taxon>
    </lineage>
</organism>
<dbReference type="Pfam" id="PF17936">
    <property type="entry name" value="Big_6"/>
    <property type="match status" value="1"/>
</dbReference>
<dbReference type="SUPFAM" id="SSF51120">
    <property type="entry name" value="beta-Roll"/>
    <property type="match status" value="1"/>
</dbReference>
<dbReference type="Pfam" id="PF00353">
    <property type="entry name" value="HemolysinCabind"/>
    <property type="match status" value="1"/>
</dbReference>
<dbReference type="EMBL" id="QDKQ01000077">
    <property type="protein sequence ID" value="PVM82157.1"/>
    <property type="molecule type" value="Genomic_DNA"/>
</dbReference>
<evidence type="ECO:0000256" key="2">
    <source>
        <dbReference type="ARBA" id="ARBA00022525"/>
    </source>
</evidence>
<keyword evidence="6" id="KW-1185">Reference proteome</keyword>
<evidence type="ECO:0000259" key="4">
    <source>
        <dbReference type="Pfam" id="PF17936"/>
    </source>
</evidence>
<evidence type="ECO:0000313" key="5">
    <source>
        <dbReference type="EMBL" id="PVM82157.1"/>
    </source>
</evidence>
<dbReference type="PANTHER" id="PTHR38340:SF1">
    <property type="entry name" value="S-LAYER PROTEIN"/>
    <property type="match status" value="1"/>
</dbReference>
<feature type="region of interest" description="Disordered" evidence="3">
    <location>
        <begin position="1545"/>
        <end position="1570"/>
    </location>
</feature>
<dbReference type="Gene3D" id="2.60.40.10">
    <property type="entry name" value="Immunoglobulins"/>
    <property type="match status" value="6"/>
</dbReference>
<dbReference type="Gene3D" id="2.150.10.10">
    <property type="entry name" value="Serralysin-like metalloprotease, C-terminal"/>
    <property type="match status" value="2"/>
</dbReference>
<dbReference type="InterPro" id="IPR041498">
    <property type="entry name" value="Big_6"/>
</dbReference>
<dbReference type="GO" id="GO:0005576">
    <property type="term" value="C:extracellular region"/>
    <property type="evidence" value="ECO:0007669"/>
    <property type="project" value="UniProtKB-SubCell"/>
</dbReference>
<accession>A0A2T9JEQ6</accession>
<dbReference type="InterPro" id="IPR001343">
    <property type="entry name" value="Hemolysn_Ca-bd"/>
</dbReference>
<comment type="subcellular location">
    <subcellularLocation>
        <location evidence="1">Secreted</location>
    </subcellularLocation>
</comment>
<protein>
    <recommendedName>
        <fullName evidence="4">Bacterial Ig domain-containing protein</fullName>
    </recommendedName>
</protein>
<dbReference type="InterPro" id="IPR019960">
    <property type="entry name" value="T1SS_VCA0849"/>
</dbReference>
<dbReference type="NCBIfam" id="NF033510">
    <property type="entry name" value="Ca_tandemer"/>
    <property type="match status" value="3"/>
</dbReference>
<dbReference type="PANTHER" id="PTHR38340">
    <property type="entry name" value="S-LAYER PROTEIN"/>
    <property type="match status" value="1"/>
</dbReference>
<dbReference type="PROSITE" id="PS00330">
    <property type="entry name" value="HEMOLYSIN_CALCIUM"/>
    <property type="match status" value="3"/>
</dbReference>